<gene>
    <name evidence="4" type="ORF">AMS68_005811</name>
</gene>
<keyword evidence="2" id="KW-0408">Iron</keyword>
<keyword evidence="5" id="KW-1185">Reference proteome</keyword>
<sequence length="304" mass="34075">MAAHQEDHHVPPPGAPPLLNRAQVIELCSNGWINIDLPQQLERDIDVLQTIAAEFFAKQEHMKLEYTSPKHPEDEGYYHVPDEKEYFTFHRELTQTFAIQDHVRVIWPQVAAFLHRMLCDLSSAGGLDPTTWDEVIKGALTFPDEKTSLRDSPTLLRLFRYDPATGTAENHTDLGLLTLCVGTGAGLEVQDLSQRPAKWTGSAKCTVMVGESLRRLSSNNIRAGLHRVVANPVGRQSFVFALRPNLSTSVDLEHFGGSGMVDLRDLFTSIKGSKYNVNARTEVRQQQRQQHVVNRADVGKMSIQ</sequence>
<dbReference type="Proteomes" id="UP000503462">
    <property type="component" value="Chromosome 4"/>
</dbReference>
<dbReference type="Gene3D" id="2.60.120.330">
    <property type="entry name" value="B-lactam Antibiotic, Isopenicillin N Synthase, Chain"/>
    <property type="match status" value="1"/>
</dbReference>
<evidence type="ECO:0000259" key="3">
    <source>
        <dbReference type="PROSITE" id="PS51471"/>
    </source>
</evidence>
<proteinExistence type="inferred from homology"/>
<dbReference type="InterPro" id="IPR027443">
    <property type="entry name" value="IPNS-like_sf"/>
</dbReference>
<dbReference type="Pfam" id="PF03171">
    <property type="entry name" value="2OG-FeII_Oxy"/>
    <property type="match status" value="1"/>
</dbReference>
<dbReference type="GO" id="GO:0016491">
    <property type="term" value="F:oxidoreductase activity"/>
    <property type="evidence" value="ECO:0007669"/>
    <property type="project" value="UniProtKB-KW"/>
</dbReference>
<dbReference type="InterPro" id="IPR005123">
    <property type="entry name" value="Oxoglu/Fe-dep_dioxygenase_dom"/>
</dbReference>
<evidence type="ECO:0000256" key="2">
    <source>
        <dbReference type="RuleBase" id="RU003682"/>
    </source>
</evidence>
<dbReference type="InterPro" id="IPR050231">
    <property type="entry name" value="Iron_ascorbate_oxido_reductase"/>
</dbReference>
<dbReference type="PANTHER" id="PTHR47990">
    <property type="entry name" value="2-OXOGLUTARATE (2OG) AND FE(II)-DEPENDENT OXYGENASE SUPERFAMILY PROTEIN-RELATED"/>
    <property type="match status" value="1"/>
</dbReference>
<dbReference type="AlphaFoldDB" id="A0A6H0XZX3"/>
<accession>A0A6H0XZX3</accession>
<evidence type="ECO:0000256" key="1">
    <source>
        <dbReference type="ARBA" id="ARBA00008056"/>
    </source>
</evidence>
<dbReference type="PROSITE" id="PS51471">
    <property type="entry name" value="FE2OG_OXY"/>
    <property type="match status" value="1"/>
</dbReference>
<comment type="similarity">
    <text evidence="1 2">Belongs to the iron/ascorbate-dependent oxidoreductase family.</text>
</comment>
<dbReference type="InterPro" id="IPR044861">
    <property type="entry name" value="IPNS-like_FE2OG_OXY"/>
</dbReference>
<dbReference type="GO" id="GO:0046872">
    <property type="term" value="F:metal ion binding"/>
    <property type="evidence" value="ECO:0007669"/>
    <property type="project" value="UniProtKB-KW"/>
</dbReference>
<keyword evidence="2" id="KW-0479">Metal-binding</keyword>
<keyword evidence="2" id="KW-0560">Oxidoreductase</keyword>
<dbReference type="SUPFAM" id="SSF51197">
    <property type="entry name" value="Clavaminate synthase-like"/>
    <property type="match status" value="1"/>
</dbReference>
<protein>
    <recommendedName>
        <fullName evidence="3">Fe2OG dioxygenase domain-containing protein</fullName>
    </recommendedName>
</protein>
<evidence type="ECO:0000313" key="5">
    <source>
        <dbReference type="Proteomes" id="UP000503462"/>
    </source>
</evidence>
<feature type="domain" description="Fe2OG dioxygenase" evidence="3">
    <location>
        <begin position="152"/>
        <end position="244"/>
    </location>
</feature>
<evidence type="ECO:0000313" key="4">
    <source>
        <dbReference type="EMBL" id="QIX00294.1"/>
    </source>
</evidence>
<dbReference type="OrthoDB" id="288590at2759"/>
<dbReference type="EMBL" id="CP051142">
    <property type="protein sequence ID" value="QIX00294.1"/>
    <property type="molecule type" value="Genomic_DNA"/>
</dbReference>
<name>A0A6H0XZX3_9PEZI</name>
<reference evidence="4 5" key="1">
    <citation type="journal article" date="2016" name="Sci. Rep.">
        <title>Peltaster fructicola genome reveals evolution from an invasive phytopathogen to an ectophytic parasite.</title>
        <authorList>
            <person name="Xu C."/>
            <person name="Chen H."/>
            <person name="Gleason M.L."/>
            <person name="Xu J.R."/>
            <person name="Liu H."/>
            <person name="Zhang R."/>
            <person name="Sun G."/>
        </authorList>
    </citation>
    <scope>NUCLEOTIDE SEQUENCE [LARGE SCALE GENOMIC DNA]</scope>
    <source>
        <strain evidence="4 5">LNHT1506</strain>
    </source>
</reference>
<organism evidence="4 5">
    <name type="scientific">Peltaster fructicola</name>
    <dbReference type="NCBI Taxonomy" id="286661"/>
    <lineage>
        <taxon>Eukaryota</taxon>
        <taxon>Fungi</taxon>
        <taxon>Dikarya</taxon>
        <taxon>Ascomycota</taxon>
        <taxon>Pezizomycotina</taxon>
        <taxon>Dothideomycetes</taxon>
        <taxon>Dothideomycetes incertae sedis</taxon>
        <taxon>Peltaster</taxon>
    </lineage>
</organism>